<evidence type="ECO:0000256" key="1">
    <source>
        <dbReference type="ARBA" id="ARBA00047984"/>
    </source>
</evidence>
<dbReference type="AlphaFoldDB" id="A0A2V3ITK7"/>
<dbReference type="EMBL" id="NBIV01000061">
    <property type="protein sequence ID" value="PXF45432.1"/>
    <property type="molecule type" value="Genomic_DNA"/>
</dbReference>
<dbReference type="GO" id="GO:0071013">
    <property type="term" value="C:catalytic step 2 spliceosome"/>
    <property type="evidence" value="ECO:0007669"/>
    <property type="project" value="TreeGrafter"/>
</dbReference>
<keyword evidence="3" id="KW-0378">Hydrolase</keyword>
<accession>A0A2V3ITK7</accession>
<dbReference type="Pfam" id="PF00271">
    <property type="entry name" value="Helicase_C"/>
    <property type="match status" value="1"/>
</dbReference>
<dbReference type="SUPFAM" id="SSF52540">
    <property type="entry name" value="P-loop containing nucleoside triphosphate hydrolases"/>
    <property type="match status" value="1"/>
</dbReference>
<dbReference type="Proteomes" id="UP000247409">
    <property type="component" value="Unassembled WGS sequence"/>
</dbReference>
<dbReference type="GO" id="GO:0003724">
    <property type="term" value="F:RNA helicase activity"/>
    <property type="evidence" value="ECO:0007669"/>
    <property type="project" value="UniProtKB-EC"/>
</dbReference>
<keyword evidence="3" id="KW-0347">Helicase</keyword>
<dbReference type="InterPro" id="IPR001650">
    <property type="entry name" value="Helicase_C-like"/>
</dbReference>
<dbReference type="PROSITE" id="PS51194">
    <property type="entry name" value="HELICASE_CTER"/>
    <property type="match status" value="1"/>
</dbReference>
<dbReference type="Gene3D" id="1.10.10.2130">
    <property type="entry name" value="DEAH helicase family, winged-helix domain"/>
    <property type="match status" value="1"/>
</dbReference>
<keyword evidence="4" id="KW-1185">Reference proteome</keyword>
<protein>
    <submittedName>
        <fullName evidence="3">Pre-mRNA-splicing factor ATP-dependent RNA helicase DEAH1</fullName>
    </submittedName>
</protein>
<dbReference type="InterPro" id="IPR027417">
    <property type="entry name" value="P-loop_NTPase"/>
</dbReference>
<keyword evidence="3" id="KW-0067">ATP-binding</keyword>
<evidence type="ECO:0000313" key="4">
    <source>
        <dbReference type="Proteomes" id="UP000247409"/>
    </source>
</evidence>
<evidence type="ECO:0000259" key="2">
    <source>
        <dbReference type="PROSITE" id="PS51194"/>
    </source>
</evidence>
<dbReference type="PANTHER" id="PTHR18934">
    <property type="entry name" value="ATP-DEPENDENT RNA HELICASE"/>
    <property type="match status" value="1"/>
</dbReference>
<proteinExistence type="predicted"/>
<dbReference type="Gene3D" id="3.40.50.300">
    <property type="entry name" value="P-loop containing nucleotide triphosphate hydrolases"/>
    <property type="match status" value="2"/>
</dbReference>
<keyword evidence="3" id="KW-0547">Nucleotide-binding</keyword>
<name>A0A2V3ITK7_9FLOR</name>
<evidence type="ECO:0000313" key="3">
    <source>
        <dbReference type="EMBL" id="PXF45432.1"/>
    </source>
</evidence>
<sequence length="343" mass="38455">MNASGRAKIWEDSHIRKGKLHTQQTAHSSKYPILFDALDFDLPAKLQGLPHLPQRSFAQQRFAKRKEEREHIQEERRSLSMYAHRDALIKAIKQYQVVIVQSETGSEKTAQIPQYLIDECFGSVVCTKPRRVAAMSVATSVAYETGVKLGHEVAIQYALKIVPQSRLSLKFEAAEEILQERTSRLGSKLGELIIAPIYATLPSEMQANIFEPTPEGARRVVLATNIAETSVTIPGILYVIDPGFRKQRSYNAKTGMESLLVVPVSRAGAKQRAGHAGRIQPGKFFRVYTKWSYMNEMEEGTVPELLRTNLSKVVLLLLSLGIDNFIDLDFIYAPPPEALLHSL</sequence>
<dbReference type="GO" id="GO:0003723">
    <property type="term" value="F:RNA binding"/>
    <property type="evidence" value="ECO:0007669"/>
    <property type="project" value="TreeGrafter"/>
</dbReference>
<dbReference type="SMART" id="SM00490">
    <property type="entry name" value="HELICc"/>
    <property type="match status" value="1"/>
</dbReference>
<organism evidence="3 4">
    <name type="scientific">Gracilariopsis chorda</name>
    <dbReference type="NCBI Taxonomy" id="448386"/>
    <lineage>
        <taxon>Eukaryota</taxon>
        <taxon>Rhodophyta</taxon>
        <taxon>Florideophyceae</taxon>
        <taxon>Rhodymeniophycidae</taxon>
        <taxon>Gracilariales</taxon>
        <taxon>Gracilariaceae</taxon>
        <taxon>Gracilariopsis</taxon>
    </lineage>
</organism>
<comment type="caution">
    <text evidence="3">The sequence shown here is derived from an EMBL/GenBank/DDBJ whole genome shotgun (WGS) entry which is preliminary data.</text>
</comment>
<gene>
    <name evidence="3" type="ORF">BWQ96_04847</name>
</gene>
<dbReference type="PANTHER" id="PTHR18934:SF83">
    <property type="entry name" value="PRE-MRNA-SPLICING FACTOR ATP-DEPENDENT RNA HELICASE DHX16"/>
    <property type="match status" value="1"/>
</dbReference>
<reference evidence="3 4" key="1">
    <citation type="journal article" date="2018" name="Mol. Biol. Evol.">
        <title>Analysis of the draft genome of the red seaweed Gracilariopsis chorda provides insights into genome size evolution in Rhodophyta.</title>
        <authorList>
            <person name="Lee J."/>
            <person name="Yang E.C."/>
            <person name="Graf L."/>
            <person name="Yang J.H."/>
            <person name="Qiu H."/>
            <person name="Zel Zion U."/>
            <person name="Chan C.X."/>
            <person name="Stephens T.G."/>
            <person name="Weber A.P.M."/>
            <person name="Boo G.H."/>
            <person name="Boo S.M."/>
            <person name="Kim K.M."/>
            <person name="Shin Y."/>
            <person name="Jung M."/>
            <person name="Lee S.J."/>
            <person name="Yim H.S."/>
            <person name="Lee J.H."/>
            <person name="Bhattacharya D."/>
            <person name="Yoon H.S."/>
        </authorList>
    </citation>
    <scope>NUCLEOTIDE SEQUENCE [LARGE SCALE GENOMIC DNA]</scope>
    <source>
        <strain evidence="3 4">SKKU-2015</strain>
        <tissue evidence="3">Whole body</tissue>
    </source>
</reference>
<dbReference type="CDD" id="cd18791">
    <property type="entry name" value="SF2_C_RHA"/>
    <property type="match status" value="1"/>
</dbReference>
<dbReference type="OrthoDB" id="10253254at2759"/>
<comment type="catalytic activity">
    <reaction evidence="1">
        <text>ATP + H2O = ADP + phosphate + H(+)</text>
        <dbReference type="Rhea" id="RHEA:13065"/>
        <dbReference type="ChEBI" id="CHEBI:15377"/>
        <dbReference type="ChEBI" id="CHEBI:15378"/>
        <dbReference type="ChEBI" id="CHEBI:30616"/>
        <dbReference type="ChEBI" id="CHEBI:43474"/>
        <dbReference type="ChEBI" id="CHEBI:456216"/>
        <dbReference type="EC" id="3.6.4.13"/>
    </reaction>
</comment>
<feature type="domain" description="Helicase C-terminal" evidence="2">
    <location>
        <begin position="141"/>
        <end position="321"/>
    </location>
</feature>
<dbReference type="STRING" id="448386.A0A2V3ITK7"/>
<dbReference type="InterPro" id="IPR042035">
    <property type="entry name" value="DEAH_win-hel_dom"/>
</dbReference>